<evidence type="ECO:0000313" key="1">
    <source>
        <dbReference type="EMBL" id="PIT65065.1"/>
    </source>
</evidence>
<protein>
    <submittedName>
        <fullName evidence="1">Uncharacterized protein</fullName>
    </submittedName>
</protein>
<gene>
    <name evidence="1" type="ORF">BHC47_09565</name>
</gene>
<dbReference type="AlphaFoldDB" id="A0A2N9Y7A7"/>
<reference evidence="1 2" key="1">
    <citation type="journal article" date="2017" name="MBio">
        <title>Type VI secretion-mediated competition in the bee gut microbiome.</title>
        <authorList>
            <person name="Steele M.I."/>
            <person name="Kwong W.K."/>
            <person name="Powell J.E."/>
            <person name="Whiteley M."/>
            <person name="Moran N.A."/>
        </authorList>
    </citation>
    <scope>NUCLEOTIDE SEQUENCE [LARGE SCALE GENOMIC DNA]</scope>
    <source>
        <strain evidence="1 2">PEB0171</strain>
    </source>
</reference>
<sequence>MINNEKLIIFPIPNWNRIISSDLDLMAYCICYQYNIDSNGFGPYGFNTEKAEKIISNTFPNLMFLEKYNEGFISLKDTKIIQQFGIYLYGNFAKLDSLKIELKNYYIEKKKNEIKIKKSLAPISLPTEPLIMSLMNKDQTQSYTIKKLVNSNIGLIFCHHYMPEAGLTLIMFEKKTLLELKKNATHYKVNFVELSSIDEMKAW</sequence>
<comment type="caution">
    <text evidence="1">The sequence shown here is derived from an EMBL/GenBank/DDBJ whole genome shotgun (WGS) entry which is preliminary data.</text>
</comment>
<dbReference type="Proteomes" id="UP000231094">
    <property type="component" value="Unassembled WGS sequence"/>
</dbReference>
<organism evidence="1 2">
    <name type="scientific">Snodgrassella alvi</name>
    <dbReference type="NCBI Taxonomy" id="1196083"/>
    <lineage>
        <taxon>Bacteria</taxon>
        <taxon>Pseudomonadati</taxon>
        <taxon>Pseudomonadota</taxon>
        <taxon>Betaproteobacteria</taxon>
        <taxon>Neisseriales</taxon>
        <taxon>Neisseriaceae</taxon>
        <taxon>Snodgrassella</taxon>
    </lineage>
</organism>
<proteinExistence type="predicted"/>
<accession>A0A2N9Y7A7</accession>
<evidence type="ECO:0000313" key="2">
    <source>
        <dbReference type="Proteomes" id="UP000231094"/>
    </source>
</evidence>
<dbReference type="EMBL" id="MEIV01000009">
    <property type="protein sequence ID" value="PIT65065.1"/>
    <property type="molecule type" value="Genomic_DNA"/>
</dbReference>
<dbReference type="RefSeq" id="WP_100116825.1">
    <property type="nucleotide sequence ID" value="NZ_MEIV01000009.1"/>
</dbReference>
<name>A0A2N9Y7A7_9NEIS</name>